<dbReference type="EMBL" id="LR743592">
    <property type="protein sequence ID" value="CAA2620178.1"/>
    <property type="molecule type" value="Genomic_DNA"/>
</dbReference>
<sequence length="47" mass="5629">MIRVGITQWGLSRHKIHAKPWRRRGSLQLSVIKRCVNREIHGLRKKK</sequence>
<evidence type="ECO:0000313" key="2">
    <source>
        <dbReference type="Proteomes" id="UP001189122"/>
    </source>
</evidence>
<dbReference type="Proteomes" id="UP001189122">
    <property type="component" value="Unassembled WGS sequence"/>
</dbReference>
<proteinExistence type="predicted"/>
<accession>A0A7I8IPN2</accession>
<reference evidence="1 2" key="1">
    <citation type="submission" date="2019-12" db="EMBL/GenBank/DDBJ databases">
        <authorList>
            <person name="Scholz U."/>
            <person name="Mascher M."/>
            <person name="Fiebig A."/>
        </authorList>
    </citation>
    <scope>NUCLEOTIDE SEQUENCE</scope>
</reference>
<organism evidence="1">
    <name type="scientific">Spirodela intermedia</name>
    <name type="common">Intermediate duckweed</name>
    <dbReference type="NCBI Taxonomy" id="51605"/>
    <lineage>
        <taxon>Eukaryota</taxon>
        <taxon>Viridiplantae</taxon>
        <taxon>Streptophyta</taxon>
        <taxon>Embryophyta</taxon>
        <taxon>Tracheophyta</taxon>
        <taxon>Spermatophyta</taxon>
        <taxon>Magnoliopsida</taxon>
        <taxon>Liliopsida</taxon>
        <taxon>Araceae</taxon>
        <taxon>Lemnoideae</taxon>
        <taxon>Spirodela</taxon>
    </lineage>
</organism>
<dbReference type="EMBL" id="CACRZD030000005">
    <property type="protein sequence ID" value="CAA6659927.1"/>
    <property type="molecule type" value="Genomic_DNA"/>
</dbReference>
<protein>
    <submittedName>
        <fullName evidence="1">Uncharacterized protein</fullName>
    </submittedName>
</protein>
<name>A0A7I8IPN2_SPIIN</name>
<keyword evidence="2" id="KW-1185">Reference proteome</keyword>
<dbReference type="AlphaFoldDB" id="A0A7I8IPN2"/>
<gene>
    <name evidence="1" type="ORF">SI7747_05006347</name>
</gene>
<evidence type="ECO:0000313" key="1">
    <source>
        <dbReference type="EMBL" id="CAA2620178.1"/>
    </source>
</evidence>